<organism evidence="1 2">
    <name type="scientific">Funneliformis geosporum</name>
    <dbReference type="NCBI Taxonomy" id="1117311"/>
    <lineage>
        <taxon>Eukaryota</taxon>
        <taxon>Fungi</taxon>
        <taxon>Fungi incertae sedis</taxon>
        <taxon>Mucoromycota</taxon>
        <taxon>Glomeromycotina</taxon>
        <taxon>Glomeromycetes</taxon>
        <taxon>Glomerales</taxon>
        <taxon>Glomeraceae</taxon>
        <taxon>Funneliformis</taxon>
    </lineage>
</organism>
<dbReference type="EMBL" id="CAMKVN010000350">
    <property type="protein sequence ID" value="CAI2166984.1"/>
    <property type="molecule type" value="Genomic_DNA"/>
</dbReference>
<keyword evidence="2" id="KW-1185">Reference proteome</keyword>
<reference evidence="1" key="1">
    <citation type="submission" date="2022-08" db="EMBL/GenBank/DDBJ databases">
        <authorList>
            <person name="Kallberg Y."/>
            <person name="Tangrot J."/>
            <person name="Rosling A."/>
        </authorList>
    </citation>
    <scope>NUCLEOTIDE SEQUENCE</scope>
    <source>
        <strain evidence="1">Wild A</strain>
    </source>
</reference>
<sequence>MTGIIFAKRKCDEDNAIEDLVIKDFAQWEDTYFKAENNFEKSVAEDLRKTYSVNH</sequence>
<protein>
    <submittedName>
        <fullName evidence="1">13467_t:CDS:1</fullName>
    </submittedName>
</protein>
<accession>A0A9W4SEY8</accession>
<dbReference type="AlphaFoldDB" id="A0A9W4SEY8"/>
<comment type="caution">
    <text evidence="1">The sequence shown here is derived from an EMBL/GenBank/DDBJ whole genome shotgun (WGS) entry which is preliminary data.</text>
</comment>
<proteinExistence type="predicted"/>
<evidence type="ECO:0000313" key="1">
    <source>
        <dbReference type="EMBL" id="CAI2166984.1"/>
    </source>
</evidence>
<evidence type="ECO:0000313" key="2">
    <source>
        <dbReference type="Proteomes" id="UP001153678"/>
    </source>
</evidence>
<gene>
    <name evidence="1" type="ORF">FWILDA_LOCUS2845</name>
</gene>
<name>A0A9W4SEY8_9GLOM</name>
<dbReference type="Proteomes" id="UP001153678">
    <property type="component" value="Unassembled WGS sequence"/>
</dbReference>